<proteinExistence type="predicted"/>
<organism evidence="1 2">
    <name type="scientific">Thelohanellus kitauei</name>
    <name type="common">Myxosporean</name>
    <dbReference type="NCBI Taxonomy" id="669202"/>
    <lineage>
        <taxon>Eukaryota</taxon>
        <taxon>Metazoa</taxon>
        <taxon>Cnidaria</taxon>
        <taxon>Myxozoa</taxon>
        <taxon>Myxosporea</taxon>
        <taxon>Bivalvulida</taxon>
        <taxon>Platysporina</taxon>
        <taxon>Myxobolidae</taxon>
        <taxon>Thelohanellus</taxon>
    </lineage>
</organism>
<comment type="caution">
    <text evidence="1">The sequence shown here is derived from an EMBL/GenBank/DDBJ whole genome shotgun (WGS) entry which is preliminary data.</text>
</comment>
<dbReference type="Pfam" id="PF01237">
    <property type="entry name" value="Oxysterol_BP"/>
    <property type="match status" value="1"/>
</dbReference>
<dbReference type="EMBL" id="JWZT01001384">
    <property type="protein sequence ID" value="KII72123.1"/>
    <property type="molecule type" value="Genomic_DNA"/>
</dbReference>
<evidence type="ECO:0000313" key="1">
    <source>
        <dbReference type="EMBL" id="KII72123.1"/>
    </source>
</evidence>
<dbReference type="PANTHER" id="PTHR10972:SF203">
    <property type="entry name" value="OXYSTEROL-BINDING PROTEIN HOMOLOG 3"/>
    <property type="match status" value="1"/>
</dbReference>
<dbReference type="InterPro" id="IPR000648">
    <property type="entry name" value="Oxysterol-bd"/>
</dbReference>
<dbReference type="GO" id="GO:0097038">
    <property type="term" value="C:perinuclear endoplasmic reticulum"/>
    <property type="evidence" value="ECO:0007669"/>
    <property type="project" value="TreeGrafter"/>
</dbReference>
<gene>
    <name evidence="1" type="ORF">RF11_13021</name>
</gene>
<protein>
    <submittedName>
        <fullName evidence="1">Oxysterol-binding protein-related protein 3</fullName>
    </submittedName>
</protein>
<dbReference type="InterPro" id="IPR037239">
    <property type="entry name" value="OSBP_sf"/>
</dbReference>
<reference evidence="1 2" key="1">
    <citation type="journal article" date="2014" name="Genome Biol. Evol.">
        <title>The genome of the myxosporean Thelohanellus kitauei shows adaptations to nutrient acquisition within its fish host.</title>
        <authorList>
            <person name="Yang Y."/>
            <person name="Xiong J."/>
            <person name="Zhou Z."/>
            <person name="Huo F."/>
            <person name="Miao W."/>
            <person name="Ran C."/>
            <person name="Liu Y."/>
            <person name="Zhang J."/>
            <person name="Feng J."/>
            <person name="Wang M."/>
            <person name="Wang M."/>
            <person name="Wang L."/>
            <person name="Yao B."/>
        </authorList>
    </citation>
    <scope>NUCLEOTIDE SEQUENCE [LARGE SCALE GENOMIC DNA]</scope>
    <source>
        <strain evidence="1">Wuqing</strain>
    </source>
</reference>
<name>A0A0C2JRV5_THEKT</name>
<evidence type="ECO:0000313" key="2">
    <source>
        <dbReference type="Proteomes" id="UP000031668"/>
    </source>
</evidence>
<dbReference type="SUPFAM" id="SSF144000">
    <property type="entry name" value="Oxysterol-binding protein-like"/>
    <property type="match status" value="1"/>
</dbReference>
<dbReference type="Proteomes" id="UP000031668">
    <property type="component" value="Unassembled WGS sequence"/>
</dbReference>
<dbReference type="GO" id="GO:0005886">
    <property type="term" value="C:plasma membrane"/>
    <property type="evidence" value="ECO:0007669"/>
    <property type="project" value="TreeGrafter"/>
</dbReference>
<dbReference type="GO" id="GO:0005829">
    <property type="term" value="C:cytosol"/>
    <property type="evidence" value="ECO:0007669"/>
    <property type="project" value="TreeGrafter"/>
</dbReference>
<dbReference type="AlphaFoldDB" id="A0A0C2JRV5"/>
<dbReference type="GO" id="GO:0032934">
    <property type="term" value="F:sterol binding"/>
    <property type="evidence" value="ECO:0007669"/>
    <property type="project" value="TreeGrafter"/>
</dbReference>
<dbReference type="PANTHER" id="PTHR10972">
    <property type="entry name" value="OXYSTEROL-BINDING PROTEIN-RELATED"/>
    <property type="match status" value="1"/>
</dbReference>
<accession>A0A0C2JRV5</accession>
<sequence length="200" mass="23632">MEQGQCDDEYGFFFQNYPAPKIEKLTRPPLKIDYDEFEEKKKEISKNKLISRSSFGVVKEKHKIMNYEPLTDLQVSVKNYQSHAEKLKYYELLDAAAEQTDKCERLAYIATYIITTCFPQHKYRKLFKLISSLGETFEHVDYDKQVLFFCQKVSVEPHIIACNVQGKKWELSYDNNLSAVEKVYVWFLKNRKLSTPVTRL</sequence>
<keyword evidence="2" id="KW-1185">Reference proteome</keyword>